<reference evidence="1" key="1">
    <citation type="submission" date="2020-03" db="EMBL/GenBank/DDBJ databases">
        <title>The deep terrestrial virosphere.</title>
        <authorList>
            <person name="Holmfeldt K."/>
            <person name="Nilsson E."/>
            <person name="Simone D."/>
            <person name="Lopez-Fernandez M."/>
            <person name="Wu X."/>
            <person name="de Brujin I."/>
            <person name="Lundin D."/>
            <person name="Andersson A."/>
            <person name="Bertilsson S."/>
            <person name="Dopson M."/>
        </authorList>
    </citation>
    <scope>NUCLEOTIDE SEQUENCE</scope>
    <source>
        <strain evidence="1">MM415A05019</strain>
        <strain evidence="2">MM415B08855</strain>
    </source>
</reference>
<accession>A0A6M3JH16</accession>
<evidence type="ECO:0000313" key="1">
    <source>
        <dbReference type="EMBL" id="QJA69156.1"/>
    </source>
</evidence>
<dbReference type="EMBL" id="MT143397">
    <property type="protein sequence ID" value="QJA96407.1"/>
    <property type="molecule type" value="Genomic_DNA"/>
</dbReference>
<proteinExistence type="predicted"/>
<evidence type="ECO:0000313" key="2">
    <source>
        <dbReference type="EMBL" id="QJA96407.1"/>
    </source>
</evidence>
<protein>
    <submittedName>
        <fullName evidence="1">Uncharacterized protein</fullName>
    </submittedName>
</protein>
<gene>
    <name evidence="1" type="ORF">MM415A05019_0005</name>
    <name evidence="2" type="ORF">MM415B08855_0008</name>
</gene>
<dbReference type="EMBL" id="MT141682">
    <property type="protein sequence ID" value="QJA69156.1"/>
    <property type="molecule type" value="Genomic_DNA"/>
</dbReference>
<dbReference type="AlphaFoldDB" id="A0A6M3JH16"/>
<organism evidence="1">
    <name type="scientific">viral metagenome</name>
    <dbReference type="NCBI Taxonomy" id="1070528"/>
    <lineage>
        <taxon>unclassified sequences</taxon>
        <taxon>metagenomes</taxon>
        <taxon>organismal metagenomes</taxon>
    </lineage>
</organism>
<name>A0A6M3JH16_9ZZZZ</name>
<sequence length="73" mass="8363">MDDMITMEQVRYRMEQSPPDFTWWAWTCPGCGNENVAIKRTQEVMCDNCKKQFKAIRSPGVATGVFRDTGGIK</sequence>